<dbReference type="CDD" id="cd03784">
    <property type="entry name" value="GT1_Gtf-like"/>
    <property type="match status" value="1"/>
</dbReference>
<dbReference type="Proteomes" id="UP000595140">
    <property type="component" value="Unassembled WGS sequence"/>
</dbReference>
<evidence type="ECO:0000256" key="1">
    <source>
        <dbReference type="ARBA" id="ARBA00009995"/>
    </source>
</evidence>
<evidence type="ECO:0000313" key="7">
    <source>
        <dbReference type="EMBL" id="VFQ70178.1"/>
    </source>
</evidence>
<comment type="similarity">
    <text evidence="1 4">Belongs to the UDP-glycosyltransferase family.</text>
</comment>
<dbReference type="EC" id="2.4.1.-" evidence="5"/>
<dbReference type="AlphaFoldDB" id="A0A484L1L4"/>
<dbReference type="Gene3D" id="3.40.50.2000">
    <property type="entry name" value="Glycogen Phosphorylase B"/>
    <property type="match status" value="2"/>
</dbReference>
<dbReference type="PROSITE" id="PS00375">
    <property type="entry name" value="UDPGT"/>
    <property type="match status" value="1"/>
</dbReference>
<dbReference type="InterPro" id="IPR002213">
    <property type="entry name" value="UDP_glucos_trans"/>
</dbReference>
<protein>
    <recommendedName>
        <fullName evidence="5">Glycosyltransferase</fullName>
        <ecNumber evidence="5">2.4.1.-</ecNumber>
    </recommendedName>
</protein>
<sequence>MEPSSNERHVAVLAFPFATHPGLLFGLVRRLATEAPATTFTFFSTPRSNAKVFAAPGTPGNVKRRDVPDGVPEGHVSGGRGPEVEIGMFLKAAPGSFREGVAAAERESGRKVGCVVADAFLSFAGDVAAELGVSWVPVWTSGAGSLLLHVYTDFIRQTIGLKGIAGREDEIVTFIPGFPELRLGDIQSGIVAGNLDSPFAVMIHTMGRALPRATAVAINSFRDLDPDIVSLLKTKLSNFLNVGPFNVTSPPPPLSAKADEDCVPWLDGLPEKSVAYLAFGTVSVPPPEELAAVAEALEETKTPFLWSLREDLTCNLPKGFMERTKEYGKIVPWAPQVRVLGHGSVGVFVSHGGWNSVLESITAGVPLICRPFFGDHFLNSWMVERAWKIGVKVERGVFTKDGTKGALELVLRSDLGKGLKGQAEVYKDLVHKAVGPNGSSTQDLITLTKIISG</sequence>
<dbReference type="PANTHER" id="PTHR11926:SF1494">
    <property type="entry name" value="FLAVONOL 3-O-GLUCOSYLTRANSFERASE UGT76E12-RELATED"/>
    <property type="match status" value="1"/>
</dbReference>
<dbReference type="EMBL" id="OOIL02000889">
    <property type="protein sequence ID" value="VFQ70178.1"/>
    <property type="molecule type" value="Genomic_DNA"/>
</dbReference>
<dbReference type="OrthoDB" id="5835829at2759"/>
<dbReference type="GO" id="GO:0016138">
    <property type="term" value="P:glycoside biosynthetic process"/>
    <property type="evidence" value="ECO:0007669"/>
    <property type="project" value="UniProtKB-ARBA"/>
</dbReference>
<reference evidence="7 8" key="1">
    <citation type="submission" date="2018-04" db="EMBL/GenBank/DDBJ databases">
        <authorList>
            <person name="Vogel A."/>
        </authorList>
    </citation>
    <scope>NUCLEOTIDE SEQUENCE [LARGE SCALE GENOMIC DNA]</scope>
</reference>
<keyword evidence="3 4" id="KW-0808">Transferase</keyword>
<name>A0A484L1L4_9ASTE</name>
<evidence type="ECO:0000256" key="2">
    <source>
        <dbReference type="ARBA" id="ARBA00022676"/>
    </source>
</evidence>
<proteinExistence type="inferred from homology"/>
<organism evidence="7 8">
    <name type="scientific">Cuscuta campestris</name>
    <dbReference type="NCBI Taxonomy" id="132261"/>
    <lineage>
        <taxon>Eukaryota</taxon>
        <taxon>Viridiplantae</taxon>
        <taxon>Streptophyta</taxon>
        <taxon>Embryophyta</taxon>
        <taxon>Tracheophyta</taxon>
        <taxon>Spermatophyta</taxon>
        <taxon>Magnoliopsida</taxon>
        <taxon>eudicotyledons</taxon>
        <taxon>Gunneridae</taxon>
        <taxon>Pentapetalae</taxon>
        <taxon>asterids</taxon>
        <taxon>lamiids</taxon>
        <taxon>Solanales</taxon>
        <taxon>Convolvulaceae</taxon>
        <taxon>Cuscuteae</taxon>
        <taxon>Cuscuta</taxon>
        <taxon>Cuscuta subgen. Grammica</taxon>
        <taxon>Cuscuta sect. Cleistogrammica</taxon>
    </lineage>
</organism>
<dbReference type="PANTHER" id="PTHR11926">
    <property type="entry name" value="GLUCOSYL/GLUCURONOSYL TRANSFERASES"/>
    <property type="match status" value="1"/>
</dbReference>
<dbReference type="GO" id="GO:0080043">
    <property type="term" value="F:quercetin 3-O-glucosyltransferase activity"/>
    <property type="evidence" value="ECO:0007669"/>
    <property type="project" value="TreeGrafter"/>
</dbReference>
<feature type="region of interest" description="Disordered" evidence="6">
    <location>
        <begin position="55"/>
        <end position="78"/>
    </location>
</feature>
<dbReference type="GO" id="GO:0080044">
    <property type="term" value="F:quercetin 7-O-glucosyltransferase activity"/>
    <property type="evidence" value="ECO:0007669"/>
    <property type="project" value="TreeGrafter"/>
</dbReference>
<accession>A0A484L1L4</accession>
<keyword evidence="8" id="KW-1185">Reference proteome</keyword>
<evidence type="ECO:0000256" key="4">
    <source>
        <dbReference type="RuleBase" id="RU003718"/>
    </source>
</evidence>
<evidence type="ECO:0000313" key="8">
    <source>
        <dbReference type="Proteomes" id="UP000595140"/>
    </source>
</evidence>
<dbReference type="Pfam" id="PF00201">
    <property type="entry name" value="UDPGT"/>
    <property type="match status" value="1"/>
</dbReference>
<keyword evidence="2 4" id="KW-0328">Glycosyltransferase</keyword>
<dbReference type="SUPFAM" id="SSF53756">
    <property type="entry name" value="UDP-Glycosyltransferase/glycogen phosphorylase"/>
    <property type="match status" value="1"/>
</dbReference>
<evidence type="ECO:0000256" key="3">
    <source>
        <dbReference type="ARBA" id="ARBA00022679"/>
    </source>
</evidence>
<dbReference type="FunFam" id="3.40.50.2000:FF:000060">
    <property type="entry name" value="Glycosyltransferase"/>
    <property type="match status" value="1"/>
</dbReference>
<dbReference type="InterPro" id="IPR035595">
    <property type="entry name" value="UDP_glycos_trans_CS"/>
</dbReference>
<evidence type="ECO:0000256" key="5">
    <source>
        <dbReference type="RuleBase" id="RU362057"/>
    </source>
</evidence>
<evidence type="ECO:0000256" key="6">
    <source>
        <dbReference type="SAM" id="MobiDB-lite"/>
    </source>
</evidence>
<gene>
    <name evidence="7" type="ORF">CCAM_LOCUS11954</name>
</gene>